<keyword evidence="6" id="KW-0288">FMN</keyword>
<keyword evidence="8" id="KW-0408">Iron</keyword>
<dbReference type="Pfam" id="PF01512">
    <property type="entry name" value="Complex1_51K"/>
    <property type="match status" value="1"/>
</dbReference>
<name>A0A0N9HUY0_9PSEU</name>
<dbReference type="InterPro" id="IPR050837">
    <property type="entry name" value="ComplexI_51kDa_subunit"/>
</dbReference>
<evidence type="ECO:0000256" key="4">
    <source>
        <dbReference type="ARBA" id="ARBA00022485"/>
    </source>
</evidence>
<evidence type="ECO:0000256" key="3">
    <source>
        <dbReference type="ARBA" id="ARBA00007523"/>
    </source>
</evidence>
<dbReference type="Pfam" id="PF10589">
    <property type="entry name" value="NADH_4Fe-4S"/>
    <property type="match status" value="1"/>
</dbReference>
<keyword evidence="4" id="KW-0004">4Fe-4S</keyword>
<dbReference type="GO" id="GO:0051539">
    <property type="term" value="F:4 iron, 4 sulfur cluster binding"/>
    <property type="evidence" value="ECO:0007669"/>
    <property type="project" value="UniProtKB-KW"/>
</dbReference>
<dbReference type="KEGG" id="kphy:AOZ06_20870"/>
<protein>
    <recommendedName>
        <fullName evidence="14">NADH dehydrogenase</fullName>
    </recommendedName>
</protein>
<dbReference type="AlphaFoldDB" id="A0A0N9HUY0"/>
<dbReference type="Proteomes" id="UP000063699">
    <property type="component" value="Chromosome"/>
</dbReference>
<comment type="cofactor">
    <cofactor evidence="1">
        <name>FMN</name>
        <dbReference type="ChEBI" id="CHEBI:58210"/>
    </cofactor>
</comment>
<dbReference type="GO" id="GO:0046872">
    <property type="term" value="F:metal ion binding"/>
    <property type="evidence" value="ECO:0007669"/>
    <property type="project" value="UniProtKB-KW"/>
</dbReference>
<sequence>MSAPQQRYDGRPRLLGRQAASITEHMRAVGPLPTSAVPQLIDMVTASGLRGRGGGWFPSGRKMASVSGRGNRYVVVNGMESEPASGKDKLLLRLAPHLVLDGAELAALAVGADRITVAVHRGTGLAGHVVSAIADRVAAGWGEIEIDVTEPPSWYVSSESTAVASFAGGGEGRPRADSARVSGVGGRPTLVSNVETFAHVALIARYGPNWFRQAGTADAPGTALLTVSGAVRNPGVYELPVGVSGETILRVANGLREPISALLVGGYGGAWIPPTQLHRPFSPEGLEPLGASLGAGIVVALPARTCGLFETVRVSSWMAAQTAKQCGPCFKGLPAIADDFAMIARDCSREAYERLRFRLGVVNGRGACAHPDGVVKFVDSALRTFALDIRRHLSGQPCHGGPRVLPIPELPAESEDWR</sequence>
<accession>A0A0N9HUY0</accession>
<dbReference type="InterPro" id="IPR011538">
    <property type="entry name" value="Nuo51_FMN-bd"/>
</dbReference>
<evidence type="ECO:0000256" key="6">
    <source>
        <dbReference type="ARBA" id="ARBA00022643"/>
    </source>
</evidence>
<organism evidence="12 13">
    <name type="scientific">Kibdelosporangium phytohabitans</name>
    <dbReference type="NCBI Taxonomy" id="860235"/>
    <lineage>
        <taxon>Bacteria</taxon>
        <taxon>Bacillati</taxon>
        <taxon>Actinomycetota</taxon>
        <taxon>Actinomycetes</taxon>
        <taxon>Pseudonocardiales</taxon>
        <taxon>Pseudonocardiaceae</taxon>
        <taxon>Kibdelosporangium</taxon>
    </lineage>
</organism>
<comment type="similarity">
    <text evidence="3">Belongs to the complex I 51 kDa subunit family.</text>
</comment>
<dbReference type="SUPFAM" id="SSF142019">
    <property type="entry name" value="Nqo1 FMN-binding domain-like"/>
    <property type="match status" value="1"/>
</dbReference>
<evidence type="ECO:0000256" key="5">
    <source>
        <dbReference type="ARBA" id="ARBA00022630"/>
    </source>
</evidence>
<dbReference type="OrthoDB" id="9805533at2"/>
<evidence type="ECO:0000256" key="2">
    <source>
        <dbReference type="ARBA" id="ARBA00001966"/>
    </source>
</evidence>
<evidence type="ECO:0000313" key="12">
    <source>
        <dbReference type="EMBL" id="ALG09041.1"/>
    </source>
</evidence>
<dbReference type="GO" id="GO:0003954">
    <property type="term" value="F:NADH dehydrogenase activity"/>
    <property type="evidence" value="ECO:0007669"/>
    <property type="project" value="TreeGrafter"/>
</dbReference>
<dbReference type="Gene3D" id="3.10.20.600">
    <property type="match status" value="1"/>
</dbReference>
<feature type="domain" description="NADH-ubiquinone oxidoreductase 51kDa subunit FMN-binding" evidence="10">
    <location>
        <begin position="44"/>
        <end position="201"/>
    </location>
</feature>
<evidence type="ECO:0000256" key="8">
    <source>
        <dbReference type="ARBA" id="ARBA00023004"/>
    </source>
</evidence>
<dbReference type="InterPro" id="IPR019575">
    <property type="entry name" value="Nuop51_4Fe4S-bd"/>
</dbReference>
<dbReference type="EMBL" id="CP012752">
    <property type="protein sequence ID" value="ALG09041.1"/>
    <property type="molecule type" value="Genomic_DNA"/>
</dbReference>
<dbReference type="SUPFAM" id="SSF142984">
    <property type="entry name" value="Nqo1 middle domain-like"/>
    <property type="match status" value="1"/>
</dbReference>
<evidence type="ECO:0000256" key="9">
    <source>
        <dbReference type="ARBA" id="ARBA00023014"/>
    </source>
</evidence>
<evidence type="ECO:0008006" key="14">
    <source>
        <dbReference type="Google" id="ProtNLM"/>
    </source>
</evidence>
<keyword evidence="9" id="KW-0411">Iron-sulfur</keyword>
<dbReference type="Gene3D" id="3.40.50.11540">
    <property type="entry name" value="NADH-ubiquinone oxidoreductase 51kDa subunit"/>
    <property type="match status" value="1"/>
</dbReference>
<evidence type="ECO:0000256" key="1">
    <source>
        <dbReference type="ARBA" id="ARBA00001917"/>
    </source>
</evidence>
<keyword evidence="5" id="KW-0285">Flavoprotein</keyword>
<reference evidence="12 13" key="1">
    <citation type="submission" date="2015-07" db="EMBL/GenBank/DDBJ databases">
        <title>Genome sequencing of Kibdelosporangium phytohabitans.</title>
        <authorList>
            <person name="Qin S."/>
            <person name="Xing K."/>
        </authorList>
    </citation>
    <scope>NUCLEOTIDE SEQUENCE [LARGE SCALE GENOMIC DNA]</scope>
    <source>
        <strain evidence="12 13">KLBMP1111</strain>
    </source>
</reference>
<evidence type="ECO:0000259" key="11">
    <source>
        <dbReference type="Pfam" id="PF10589"/>
    </source>
</evidence>
<keyword evidence="13" id="KW-1185">Reference proteome</keyword>
<proteinExistence type="inferred from homology"/>
<dbReference type="RefSeq" id="WP_054290945.1">
    <property type="nucleotide sequence ID" value="NZ_CP012752.1"/>
</dbReference>
<dbReference type="PANTHER" id="PTHR11780:SF10">
    <property type="entry name" value="NADH DEHYDROGENASE [UBIQUINONE] FLAVOPROTEIN 1, MITOCHONDRIAL"/>
    <property type="match status" value="1"/>
</dbReference>
<dbReference type="PANTHER" id="PTHR11780">
    <property type="entry name" value="NADH-UBIQUINONE OXIDOREDUCTASE FLAVOPROTEIN 1 NDUFV1"/>
    <property type="match status" value="1"/>
</dbReference>
<evidence type="ECO:0000313" key="13">
    <source>
        <dbReference type="Proteomes" id="UP000063699"/>
    </source>
</evidence>
<evidence type="ECO:0000256" key="7">
    <source>
        <dbReference type="ARBA" id="ARBA00022723"/>
    </source>
</evidence>
<dbReference type="STRING" id="860235.AOZ06_20870"/>
<gene>
    <name evidence="12" type="ORF">AOZ06_20870</name>
</gene>
<dbReference type="SUPFAM" id="SSF140490">
    <property type="entry name" value="Nqo1C-terminal domain-like"/>
    <property type="match status" value="1"/>
</dbReference>
<keyword evidence="7" id="KW-0479">Metal-binding</keyword>
<comment type="cofactor">
    <cofactor evidence="2">
        <name>[4Fe-4S] cluster</name>
        <dbReference type="ChEBI" id="CHEBI:49883"/>
    </cofactor>
</comment>
<feature type="domain" description="NADH-ubiquinone oxidoreductase 51kDa subunit iron-sulphur binding" evidence="11">
    <location>
        <begin position="313"/>
        <end position="392"/>
    </location>
</feature>
<evidence type="ECO:0000259" key="10">
    <source>
        <dbReference type="Pfam" id="PF01512"/>
    </source>
</evidence>
<dbReference type="InterPro" id="IPR037225">
    <property type="entry name" value="Nuo51_FMN-bd_sf"/>
</dbReference>
<dbReference type="GO" id="GO:0045333">
    <property type="term" value="P:cellular respiration"/>
    <property type="evidence" value="ECO:0007669"/>
    <property type="project" value="TreeGrafter"/>
</dbReference>
<dbReference type="Gene3D" id="1.20.1440.230">
    <property type="entry name" value="NADH-ubiquinone oxidoreductase 51kDa subunit, iron-sulphur binding domain"/>
    <property type="match status" value="1"/>
</dbReference>
<dbReference type="InterPro" id="IPR037207">
    <property type="entry name" value="Nuop51_4Fe4S-bd_sf"/>
</dbReference>